<feature type="region of interest" description="Disordered" evidence="1">
    <location>
        <begin position="1"/>
        <end position="127"/>
    </location>
</feature>
<dbReference type="Proteomes" id="UP001491310">
    <property type="component" value="Unassembled WGS sequence"/>
</dbReference>
<feature type="compositionally biased region" description="Low complexity" evidence="1">
    <location>
        <begin position="571"/>
        <end position="587"/>
    </location>
</feature>
<name>A0ABR2Z1J5_9CHLO</name>
<feature type="region of interest" description="Disordered" evidence="1">
    <location>
        <begin position="181"/>
        <end position="301"/>
    </location>
</feature>
<feature type="compositionally biased region" description="Polar residues" evidence="1">
    <location>
        <begin position="95"/>
        <end position="107"/>
    </location>
</feature>
<feature type="compositionally biased region" description="Low complexity" evidence="1">
    <location>
        <begin position="181"/>
        <end position="192"/>
    </location>
</feature>
<feature type="compositionally biased region" description="Polar residues" evidence="1">
    <location>
        <begin position="1"/>
        <end position="10"/>
    </location>
</feature>
<feature type="compositionally biased region" description="Polar residues" evidence="1">
    <location>
        <begin position="368"/>
        <end position="378"/>
    </location>
</feature>
<feature type="region of interest" description="Disordered" evidence="1">
    <location>
        <begin position="422"/>
        <end position="457"/>
    </location>
</feature>
<feature type="compositionally biased region" description="Polar residues" evidence="1">
    <location>
        <begin position="18"/>
        <end position="29"/>
    </location>
</feature>
<sequence>MHSTVETAATQGEIRSPQLVSEANLRSSGSGKGIKGAQPLRSEAGSLMCAEEPSKILSGDSEGPEPIRPQALPFRTGEPGSGSTAAAAAADWRRNSLSTKNCEGSATSDEDHPRLVPRRGAGPDLRSAGREIDEYLMRLLHAGSVTASEAAFYQNQVPNKSAPTSLAFPAGWNNARPWFEAAGQQQAAARASGSGGSGGGGGSGGAGQEGGQGVRPAMPPPAFPAQPWQGSRLGPLPPMDPFRPSNPHLDDATQVRGESSGGGAVTEGGAGEDISAGESQQRLEAPSAQPAVPQELEPEQPSSARWLRACIGKAEVANLGATMLQQQDTLQQQVADLHRLVKRQMALMEEAAVAQSAAAAVVRAPIKRQQSSGAQDPQTVLVSSLGGSGSGNANASSGDQAAAISDEGIVSRETLRVTALAQRSQQLRRDPAAAPPAIRAVAQRNGRPNRHSLDSNASEQMDLGSVRGVATAGNVTCQQLQEADARLRSASLELSQQGAGGSLSGGSPLAAALGGGCLVRAAMRSLQLQQQQQQAPAQGIMSQPSGWDSLSQLGSDFGLPRQGSGCGDGSAQQERQQQDQQQQAAFAQQSFMAAAGQRHFQDQLMFAAGAQQAASGSAWYAEAVRQQMQQQSCMAAFDPRFVPWFYQPNMAAMNAANFNGFNAAGIASMWQQGMCGNMFSMGANNRDFNPQGQAQKPSMQGAGMYDGHSMHQAEQQQQRQQRDVGKSAPSQGSARVSSHHSQPRGASPTREAACAEDEATSSLVGRGKKRKH</sequence>
<dbReference type="EMBL" id="JALJOT010000002">
    <property type="protein sequence ID" value="KAK9917831.1"/>
    <property type="molecule type" value="Genomic_DNA"/>
</dbReference>
<feature type="compositionally biased region" description="Low complexity" evidence="1">
    <location>
        <begin position="380"/>
        <end position="398"/>
    </location>
</feature>
<proteinExistence type="predicted"/>
<feature type="compositionally biased region" description="Gly residues" evidence="1">
    <location>
        <begin position="259"/>
        <end position="271"/>
    </location>
</feature>
<evidence type="ECO:0000313" key="3">
    <source>
        <dbReference type="Proteomes" id="UP001491310"/>
    </source>
</evidence>
<gene>
    <name evidence="2" type="ORF">WJX75_008682</name>
</gene>
<feature type="compositionally biased region" description="Gly residues" evidence="1">
    <location>
        <begin position="193"/>
        <end position="213"/>
    </location>
</feature>
<feature type="region of interest" description="Disordered" evidence="1">
    <location>
        <begin position="368"/>
        <end position="399"/>
    </location>
</feature>
<evidence type="ECO:0008006" key="4">
    <source>
        <dbReference type="Google" id="ProtNLM"/>
    </source>
</evidence>
<protein>
    <recommendedName>
        <fullName evidence="4">GYF domain-containing protein</fullName>
    </recommendedName>
</protein>
<organism evidence="2 3">
    <name type="scientific">Coccomyxa subellipsoidea</name>
    <dbReference type="NCBI Taxonomy" id="248742"/>
    <lineage>
        <taxon>Eukaryota</taxon>
        <taxon>Viridiplantae</taxon>
        <taxon>Chlorophyta</taxon>
        <taxon>core chlorophytes</taxon>
        <taxon>Trebouxiophyceae</taxon>
        <taxon>Trebouxiophyceae incertae sedis</taxon>
        <taxon>Coccomyxaceae</taxon>
        <taxon>Coccomyxa</taxon>
    </lineage>
</organism>
<reference evidence="2 3" key="1">
    <citation type="journal article" date="2024" name="Nat. Commun.">
        <title>Phylogenomics reveals the evolutionary origins of lichenization in chlorophyte algae.</title>
        <authorList>
            <person name="Puginier C."/>
            <person name="Libourel C."/>
            <person name="Otte J."/>
            <person name="Skaloud P."/>
            <person name="Haon M."/>
            <person name="Grisel S."/>
            <person name="Petersen M."/>
            <person name="Berrin J.G."/>
            <person name="Delaux P.M."/>
            <person name="Dal Grande F."/>
            <person name="Keller J."/>
        </authorList>
    </citation>
    <scope>NUCLEOTIDE SEQUENCE [LARGE SCALE GENOMIC DNA]</scope>
    <source>
        <strain evidence="2 3">SAG 216-7</strain>
    </source>
</reference>
<evidence type="ECO:0000256" key="1">
    <source>
        <dbReference type="SAM" id="MobiDB-lite"/>
    </source>
</evidence>
<keyword evidence="3" id="KW-1185">Reference proteome</keyword>
<comment type="caution">
    <text evidence="2">The sequence shown here is derived from an EMBL/GenBank/DDBJ whole genome shotgun (WGS) entry which is preliminary data.</text>
</comment>
<accession>A0ABR2Z1J5</accession>
<feature type="region of interest" description="Disordered" evidence="1">
    <location>
        <begin position="686"/>
        <end position="772"/>
    </location>
</feature>
<feature type="region of interest" description="Disordered" evidence="1">
    <location>
        <begin position="551"/>
        <end position="587"/>
    </location>
</feature>
<feature type="compositionally biased region" description="Polar residues" evidence="1">
    <location>
        <begin position="686"/>
        <end position="698"/>
    </location>
</feature>
<evidence type="ECO:0000313" key="2">
    <source>
        <dbReference type="EMBL" id="KAK9917831.1"/>
    </source>
</evidence>